<dbReference type="GO" id="GO:0005886">
    <property type="term" value="C:plasma membrane"/>
    <property type="evidence" value="ECO:0007669"/>
    <property type="project" value="UniProtKB-SubCell"/>
</dbReference>
<keyword evidence="7 9" id="KW-0472">Membrane</keyword>
<dbReference type="InterPro" id="IPR007387">
    <property type="entry name" value="TRAP_DctQ"/>
</dbReference>
<evidence type="ECO:0000256" key="7">
    <source>
        <dbReference type="ARBA" id="ARBA00023136"/>
    </source>
</evidence>
<dbReference type="GO" id="GO:0015740">
    <property type="term" value="P:C4-dicarboxylate transport"/>
    <property type="evidence" value="ECO:0007669"/>
    <property type="project" value="TreeGrafter"/>
</dbReference>
<dbReference type="OrthoDB" id="2880765at2"/>
<dbReference type="InterPro" id="IPR055348">
    <property type="entry name" value="DctQ"/>
</dbReference>
<feature type="domain" description="Tripartite ATP-independent periplasmic transporters DctQ component" evidence="10">
    <location>
        <begin position="1"/>
        <end position="127"/>
    </location>
</feature>
<dbReference type="GO" id="GO:0022857">
    <property type="term" value="F:transmembrane transporter activity"/>
    <property type="evidence" value="ECO:0007669"/>
    <property type="project" value="TreeGrafter"/>
</dbReference>
<evidence type="ECO:0000259" key="10">
    <source>
        <dbReference type="Pfam" id="PF04290"/>
    </source>
</evidence>
<evidence type="ECO:0000256" key="3">
    <source>
        <dbReference type="ARBA" id="ARBA00022475"/>
    </source>
</evidence>
<dbReference type="Pfam" id="PF04290">
    <property type="entry name" value="DctQ"/>
    <property type="match status" value="1"/>
</dbReference>
<evidence type="ECO:0000256" key="2">
    <source>
        <dbReference type="ARBA" id="ARBA00022448"/>
    </source>
</evidence>
<evidence type="ECO:0000313" key="11">
    <source>
        <dbReference type="EMBL" id="APH07163.1"/>
    </source>
</evidence>
<dbReference type="STRING" id="1547283.A9C19_17820"/>
<organism evidence="11 12">
    <name type="scientific">Bacillus weihaiensis</name>
    <dbReference type="NCBI Taxonomy" id="1547283"/>
    <lineage>
        <taxon>Bacteria</taxon>
        <taxon>Bacillati</taxon>
        <taxon>Bacillota</taxon>
        <taxon>Bacilli</taxon>
        <taxon>Bacillales</taxon>
        <taxon>Bacillaceae</taxon>
        <taxon>Bacillus</taxon>
    </lineage>
</organism>
<proteinExistence type="inferred from homology"/>
<protein>
    <submittedName>
        <fullName evidence="11">TRAP C4-dicarboxylate transporter</fullName>
    </submittedName>
</protein>
<keyword evidence="5 9" id="KW-0812">Transmembrane</keyword>
<gene>
    <name evidence="11" type="ORF">A9C19_17820</name>
</gene>
<evidence type="ECO:0000256" key="9">
    <source>
        <dbReference type="SAM" id="Phobius"/>
    </source>
</evidence>
<evidence type="ECO:0000256" key="8">
    <source>
        <dbReference type="ARBA" id="ARBA00038436"/>
    </source>
</evidence>
<reference evidence="11 12" key="1">
    <citation type="journal article" date="2016" name="Sci. Rep.">
        <title>Complete genome sequence and transcriptomic analysis of a novel marine strain Bacillus weihaiensis reveals the mechanism of brown algae degradation.</title>
        <authorList>
            <person name="Zhu Y."/>
            <person name="Chen P."/>
            <person name="Bao Y."/>
            <person name="Men Y."/>
            <person name="Zeng Y."/>
            <person name="Yang J."/>
            <person name="Sun J."/>
            <person name="Sun Y."/>
        </authorList>
    </citation>
    <scope>NUCLEOTIDE SEQUENCE [LARGE SCALE GENOMIC DNA]</scope>
    <source>
        <strain evidence="11 12">Alg07</strain>
    </source>
</reference>
<dbReference type="EMBL" id="CP016020">
    <property type="protein sequence ID" value="APH07163.1"/>
    <property type="molecule type" value="Genomic_DNA"/>
</dbReference>
<name>A0A1L3MXV4_9BACI</name>
<comment type="similarity">
    <text evidence="8">Belongs to the TRAP transporter small permease family.</text>
</comment>
<keyword evidence="6 9" id="KW-1133">Transmembrane helix</keyword>
<dbReference type="Proteomes" id="UP000181936">
    <property type="component" value="Chromosome"/>
</dbReference>
<dbReference type="AlphaFoldDB" id="A0A1L3MXV4"/>
<evidence type="ECO:0000256" key="1">
    <source>
        <dbReference type="ARBA" id="ARBA00004429"/>
    </source>
</evidence>
<feature type="transmembrane region" description="Helical" evidence="9">
    <location>
        <begin position="23"/>
        <end position="41"/>
    </location>
</feature>
<keyword evidence="4" id="KW-0997">Cell inner membrane</keyword>
<feature type="transmembrane region" description="Helical" evidence="9">
    <location>
        <begin position="103"/>
        <end position="129"/>
    </location>
</feature>
<accession>A0A1L3MXV4</accession>
<dbReference type="PANTHER" id="PTHR35011:SF2">
    <property type="entry name" value="2,3-DIKETO-L-GULONATE TRAP TRANSPORTER SMALL PERMEASE PROTEIN YIAM"/>
    <property type="match status" value="1"/>
</dbReference>
<keyword evidence="12" id="KW-1185">Reference proteome</keyword>
<evidence type="ECO:0000256" key="5">
    <source>
        <dbReference type="ARBA" id="ARBA00022692"/>
    </source>
</evidence>
<evidence type="ECO:0000256" key="6">
    <source>
        <dbReference type="ARBA" id="ARBA00022989"/>
    </source>
</evidence>
<feature type="transmembrane region" description="Helical" evidence="9">
    <location>
        <begin position="62"/>
        <end position="83"/>
    </location>
</feature>
<keyword evidence="3" id="KW-1003">Cell membrane</keyword>
<keyword evidence="2" id="KW-0813">Transport</keyword>
<evidence type="ECO:0000313" key="12">
    <source>
        <dbReference type="Proteomes" id="UP000181936"/>
    </source>
</evidence>
<evidence type="ECO:0000256" key="4">
    <source>
        <dbReference type="ARBA" id="ARBA00022519"/>
    </source>
</evidence>
<comment type="subcellular location">
    <subcellularLocation>
        <location evidence="1">Cell inner membrane</location>
        <topology evidence="1">Multi-pass membrane protein</topology>
    </subcellularLocation>
</comment>
<sequence>MIVFAEVLSRYVFNYPLVYSNELTLLLFPWVIFIGAISITKSEGHLSITFFRELMPKKVQKWMYLFSKAVMLYFSFYMMISSYEIAKAVSQQVMPVLRISKAWLYASITVSFLAIMILLVYQIICILLNKLEPPREEDMLHDLDHDH</sequence>
<dbReference type="PANTHER" id="PTHR35011">
    <property type="entry name" value="2,3-DIKETO-L-GULONATE TRAP TRANSPORTER SMALL PERMEASE PROTEIN YIAM"/>
    <property type="match status" value="1"/>
</dbReference>
<dbReference type="KEGG" id="bwh:A9C19_17820"/>